<dbReference type="InterPro" id="IPR032508">
    <property type="entry name" value="FecR_C"/>
</dbReference>
<dbReference type="RefSeq" id="WP_160368637.1">
    <property type="nucleotide sequence ID" value="NZ_WSQA01000004.1"/>
</dbReference>
<dbReference type="Proteomes" id="UP000435036">
    <property type="component" value="Unassembled WGS sequence"/>
</dbReference>
<dbReference type="PIRSF" id="PIRSF018266">
    <property type="entry name" value="FecR"/>
    <property type="match status" value="1"/>
</dbReference>
<sequence>MIITAIRIAQLLIKNYRNELTDQERMELEHWRKSNPRHSTFEENLLSSKPDQEEIAWLTNLDTQDAWEKVQKKRPKSRGLRYWGMAASLVLTCGIGYYLWSQQHETSPETNLSSIAIQQDVAPALLGARIIMANGEEKQVDEKLSINDSIFQNSTRASNAQQDATPTVALLNTLVVPTANHFQLTLSDGTSVWVNAGSELKFPTKFEGDSRKVFLKGEAYFEVAKNTNKPFYVITENSSTRVLGTHFNVSAYGRNAKTTLAEGSVEVSSDSQQQLISPGQSAEVRANAIVVRKANLQKDLAWKNNEFYFKGDNIVDIANQLKLWYNLDISFASNVSLTETYSGEIRRDAKLSEVITMLEFVSDLHFSLEENKLKITKK</sequence>
<feature type="domain" description="FecR protein" evidence="2">
    <location>
        <begin position="174"/>
        <end position="266"/>
    </location>
</feature>
<dbReference type="GO" id="GO:0016989">
    <property type="term" value="F:sigma factor antagonist activity"/>
    <property type="evidence" value="ECO:0007669"/>
    <property type="project" value="TreeGrafter"/>
</dbReference>
<dbReference type="Gene3D" id="3.55.50.30">
    <property type="match status" value="1"/>
</dbReference>
<proteinExistence type="predicted"/>
<gene>
    <name evidence="4" type="ORF">GQF63_07760</name>
</gene>
<dbReference type="InterPro" id="IPR006860">
    <property type="entry name" value="FecR"/>
</dbReference>
<keyword evidence="5" id="KW-1185">Reference proteome</keyword>
<evidence type="ECO:0000259" key="3">
    <source>
        <dbReference type="Pfam" id="PF16344"/>
    </source>
</evidence>
<dbReference type="OrthoDB" id="1099963at2"/>
<evidence type="ECO:0000313" key="4">
    <source>
        <dbReference type="EMBL" id="MVZ61909.1"/>
    </source>
</evidence>
<organism evidence="4 5">
    <name type="scientific">Sphingobacterium humi</name>
    <dbReference type="NCBI Taxonomy" id="1796905"/>
    <lineage>
        <taxon>Bacteria</taxon>
        <taxon>Pseudomonadati</taxon>
        <taxon>Bacteroidota</taxon>
        <taxon>Sphingobacteriia</taxon>
        <taxon>Sphingobacteriales</taxon>
        <taxon>Sphingobacteriaceae</taxon>
        <taxon>Sphingobacterium</taxon>
    </lineage>
</organism>
<evidence type="ECO:0000313" key="5">
    <source>
        <dbReference type="Proteomes" id="UP000435036"/>
    </source>
</evidence>
<dbReference type="EMBL" id="WSQA01000004">
    <property type="protein sequence ID" value="MVZ61909.1"/>
    <property type="molecule type" value="Genomic_DNA"/>
</dbReference>
<dbReference type="PANTHER" id="PTHR30273:SF2">
    <property type="entry name" value="PROTEIN FECR"/>
    <property type="match status" value="1"/>
</dbReference>
<dbReference type="AlphaFoldDB" id="A0A6N8KYV5"/>
<keyword evidence="1" id="KW-0472">Membrane</keyword>
<evidence type="ECO:0000259" key="2">
    <source>
        <dbReference type="Pfam" id="PF04773"/>
    </source>
</evidence>
<evidence type="ECO:0000256" key="1">
    <source>
        <dbReference type="SAM" id="Phobius"/>
    </source>
</evidence>
<dbReference type="Gene3D" id="2.60.120.1440">
    <property type="match status" value="1"/>
</dbReference>
<feature type="domain" description="Protein FecR C-terminal" evidence="3">
    <location>
        <begin position="306"/>
        <end position="374"/>
    </location>
</feature>
<comment type="caution">
    <text evidence="4">The sequence shown here is derived from an EMBL/GenBank/DDBJ whole genome shotgun (WGS) entry which is preliminary data.</text>
</comment>
<keyword evidence="1" id="KW-1133">Transmembrane helix</keyword>
<reference evidence="4 5" key="1">
    <citation type="submission" date="2019-12" db="EMBL/GenBank/DDBJ databases">
        <authorList>
            <person name="Dong K."/>
        </authorList>
    </citation>
    <scope>NUCLEOTIDE SEQUENCE [LARGE SCALE GENOMIC DNA]</scope>
    <source>
        <strain evidence="4 5">JCM 31225</strain>
    </source>
</reference>
<dbReference type="Pfam" id="PF16344">
    <property type="entry name" value="FecR_C"/>
    <property type="match status" value="1"/>
</dbReference>
<dbReference type="InterPro" id="IPR012373">
    <property type="entry name" value="Ferrdict_sens_TM"/>
</dbReference>
<accession>A0A6N8KYV5</accession>
<keyword evidence="1" id="KW-0812">Transmembrane</keyword>
<protein>
    <submittedName>
        <fullName evidence="4">DUF4974 domain-containing protein</fullName>
    </submittedName>
</protein>
<feature type="transmembrane region" description="Helical" evidence="1">
    <location>
        <begin position="82"/>
        <end position="100"/>
    </location>
</feature>
<name>A0A6N8KYV5_9SPHI</name>
<dbReference type="PANTHER" id="PTHR30273">
    <property type="entry name" value="PERIPLASMIC SIGNAL SENSOR AND SIGMA FACTOR ACTIVATOR FECR-RELATED"/>
    <property type="match status" value="1"/>
</dbReference>
<dbReference type="Pfam" id="PF04773">
    <property type="entry name" value="FecR"/>
    <property type="match status" value="1"/>
</dbReference>